<dbReference type="KEGG" id="cfu:CFU_0255"/>
<feature type="binding site" evidence="3">
    <location>
        <position position="238"/>
    </location>
    <ligand>
        <name>a divalent metal cation</name>
        <dbReference type="ChEBI" id="CHEBI:60240"/>
    </ligand>
</feature>
<reference evidence="6" key="6">
    <citation type="submission" date="2011-05" db="EMBL/GenBank/DDBJ databases">
        <title>Complete sequence of Collimonas fungivorans Ter331.</title>
        <authorList>
            <person name="Leveau J.H."/>
        </authorList>
    </citation>
    <scope>NUCLEOTIDE SEQUENCE [LARGE SCALE GENOMIC DNA]</scope>
    <source>
        <strain evidence="6">Ter331</strain>
    </source>
</reference>
<evidence type="ECO:0000256" key="3">
    <source>
        <dbReference type="PIRSR" id="PIRSR605511-2"/>
    </source>
</evidence>
<comment type="similarity">
    <text evidence="1">Belongs to the SMP-30/CGR1 family.</text>
</comment>
<keyword evidence="3" id="KW-0479">Metal-binding</keyword>
<feature type="active site" description="Proton donor/acceptor" evidence="2">
    <location>
        <position position="238"/>
    </location>
</feature>
<reference evidence="5 6" key="2">
    <citation type="journal article" date="2006" name="J. Microbiol. Methods">
        <title>Genomic flank-sequencing of plasposon insertion sites for rapid identification of functional genes.</title>
        <authorList>
            <person name="Leveau J.H."/>
            <person name="Gerards S."/>
            <person name="Fritsche K."/>
            <person name="Zondag G."/>
            <person name="van Veen J.A."/>
        </authorList>
    </citation>
    <scope>NUCLEOTIDE SEQUENCE [LARGE SCALE GENOMIC DNA]</scope>
    <source>
        <strain evidence="5 6">Ter331</strain>
    </source>
</reference>
<evidence type="ECO:0000256" key="2">
    <source>
        <dbReference type="PIRSR" id="PIRSR605511-1"/>
    </source>
</evidence>
<accession>G0A820</accession>
<protein>
    <recommendedName>
        <fullName evidence="4">SMP-30/Gluconolactonase/LRE-like region domain-containing protein</fullName>
    </recommendedName>
</protein>
<evidence type="ECO:0000259" key="4">
    <source>
        <dbReference type="Pfam" id="PF08450"/>
    </source>
</evidence>
<dbReference type="InterPro" id="IPR011042">
    <property type="entry name" value="6-blade_b-propeller_TolB-like"/>
</dbReference>
<dbReference type="GO" id="GO:0005509">
    <property type="term" value="F:calcium ion binding"/>
    <property type="evidence" value="ECO:0007669"/>
    <property type="project" value="TreeGrafter"/>
</dbReference>
<dbReference type="InterPro" id="IPR005511">
    <property type="entry name" value="SMP-30"/>
</dbReference>
<comment type="cofactor">
    <cofactor evidence="3">
        <name>Zn(2+)</name>
        <dbReference type="ChEBI" id="CHEBI:29105"/>
    </cofactor>
    <text evidence="3">Binds 1 divalent metal cation per subunit.</text>
</comment>
<reference evidence="5 6" key="5">
    <citation type="journal article" date="2011" name="ISME J.">
        <title>Dual transcriptional profiling of a bacterial/fungal confrontation: Collimonas fungivorans versus Aspergillus niger.</title>
        <authorList>
            <person name="Mela F."/>
            <person name="Fritsche K."/>
            <person name="de Boer W."/>
            <person name="van Veen J.A."/>
            <person name="de Graaff L.H."/>
            <person name="van den Berg M."/>
            <person name="Leveau J.H."/>
        </authorList>
    </citation>
    <scope>NUCLEOTIDE SEQUENCE [LARGE SCALE GENOMIC DNA]</scope>
    <source>
        <strain evidence="5 6">Ter331</strain>
    </source>
</reference>
<feature type="domain" description="SMP-30/Gluconolactonase/LRE-like region" evidence="4">
    <location>
        <begin position="48"/>
        <end position="296"/>
    </location>
</feature>
<proteinExistence type="inferred from homology"/>
<dbReference type="Proteomes" id="UP000008392">
    <property type="component" value="Chromosome"/>
</dbReference>
<dbReference type="EMBL" id="CP002745">
    <property type="protein sequence ID" value="AEK60093.1"/>
    <property type="molecule type" value="Genomic_DNA"/>
</dbReference>
<feature type="binding site" evidence="3">
    <location>
        <position position="50"/>
    </location>
    <ligand>
        <name>a divalent metal cation</name>
        <dbReference type="ChEBI" id="CHEBI:60240"/>
    </ligand>
</feature>
<name>G0A820_COLFT</name>
<dbReference type="SUPFAM" id="SSF63829">
    <property type="entry name" value="Calcium-dependent phosphotriesterase"/>
    <property type="match status" value="1"/>
</dbReference>
<evidence type="ECO:0000256" key="1">
    <source>
        <dbReference type="ARBA" id="ARBA00008853"/>
    </source>
</evidence>
<keyword evidence="6" id="KW-1185">Reference proteome</keyword>
<organism evidence="5 6">
    <name type="scientific">Collimonas fungivorans (strain Ter331)</name>
    <dbReference type="NCBI Taxonomy" id="1005048"/>
    <lineage>
        <taxon>Bacteria</taxon>
        <taxon>Pseudomonadati</taxon>
        <taxon>Pseudomonadota</taxon>
        <taxon>Betaproteobacteria</taxon>
        <taxon>Burkholderiales</taxon>
        <taxon>Oxalobacteraceae</taxon>
        <taxon>Collimonas</taxon>
    </lineage>
</organism>
<gene>
    <name evidence="5" type="ordered locus">CFU_0255</name>
</gene>
<dbReference type="InterPro" id="IPR013658">
    <property type="entry name" value="SGL"/>
</dbReference>
<dbReference type="PRINTS" id="PR01790">
    <property type="entry name" value="SMP30FAMILY"/>
</dbReference>
<dbReference type="PANTHER" id="PTHR10907">
    <property type="entry name" value="REGUCALCIN"/>
    <property type="match status" value="1"/>
</dbReference>
<dbReference type="HOGENOM" id="CLU_036110_3_1_4"/>
<evidence type="ECO:0000313" key="5">
    <source>
        <dbReference type="EMBL" id="AEK60093.1"/>
    </source>
</evidence>
<dbReference type="PANTHER" id="PTHR10907:SF47">
    <property type="entry name" value="REGUCALCIN"/>
    <property type="match status" value="1"/>
</dbReference>
<dbReference type="AlphaFoldDB" id="G0A820"/>
<keyword evidence="3" id="KW-0862">Zinc</keyword>
<reference evidence="5 6" key="3">
    <citation type="journal article" date="2008" name="FEMS Microbiol. Ecol.">
        <title>Identification and characterization of genes underlying chitinolysis in Collimonas fungivorans Ter331.</title>
        <authorList>
            <person name="Fritsche K."/>
            <person name="de Boer W."/>
            <person name="Gerards S."/>
            <person name="van den Berg M."/>
            <person name="van Veen J.A."/>
            <person name="Leveau J.H."/>
        </authorList>
    </citation>
    <scope>NUCLEOTIDE SEQUENCE [LARGE SCALE GENOMIC DNA]</scope>
    <source>
        <strain evidence="5 6">Ter331</strain>
    </source>
</reference>
<dbReference type="STRING" id="1005048.CFU_0255"/>
<dbReference type="Pfam" id="PF08450">
    <property type="entry name" value="SGL"/>
    <property type="match status" value="1"/>
</dbReference>
<dbReference type="GO" id="GO:0004341">
    <property type="term" value="F:gluconolactonase activity"/>
    <property type="evidence" value="ECO:0007669"/>
    <property type="project" value="TreeGrafter"/>
</dbReference>
<reference evidence="5 6" key="4">
    <citation type="journal article" date="2010" name="Environ. Microbiol.">
        <title>The bacterial genus Collimonas: mycophagy, weathering and other adaptive solutions to life in oligotrophic soil environments.</title>
        <authorList>
            <person name="Leveau J.H."/>
            <person name="Uroz S."/>
            <person name="de Boer W."/>
        </authorList>
    </citation>
    <scope>NUCLEOTIDE SEQUENCE [LARGE SCALE GENOMIC DNA]</scope>
    <source>
        <strain evidence="5 6">Ter331</strain>
    </source>
</reference>
<dbReference type="eggNOG" id="COG3386">
    <property type="taxonomic scope" value="Bacteria"/>
</dbReference>
<sequence>MRKPAKTCSACGDARQSQALVLPKTGDKVSIDKTTVKLERLGDLRCAVGESPLWSAEEGAWYWVDIPARTVWRWHAGSGSARSWTLPEMVGCIALKDSGGLVAGMETGIFSLRLGQAQAAVAEKLASPAGLREGMRFNDGRCDRQGRFWSGTMFLDMAAARADGHLYRYTPQGLSLPMVSKLIVSNGLAWSPDGRTMYLSDSHASRQLVWAYDYDIDDGIPSAQRIFIDMHQHPGRPDGAAVDIDGCYWICGNDGSCVLRFTPEGKLDRKIDLPMTKPAMCAFGGAGLDTLLVTSISAGLAADDQWAGATVTLRPGVAGMPETAFQT</sequence>
<feature type="binding site" evidence="3">
    <location>
        <position position="138"/>
    </location>
    <ligand>
        <name>substrate</name>
    </ligand>
</feature>
<reference evidence="5 6" key="1">
    <citation type="journal article" date="2004" name="Environ. Microbiol.">
        <title>Phylogeny-function analysis of (meta)genomic libraries: screening for expression of ribosomal RNA genes by large-insert library fluorescent in situ hybridization (LIL-FISH).</title>
        <authorList>
            <person name="Leveau J.H."/>
            <person name="Gerards S."/>
            <person name="de Boer W."/>
            <person name="van Veen J.A."/>
        </authorList>
    </citation>
    <scope>NUCLEOTIDE SEQUENCE [LARGE SCALE GENOMIC DNA]</scope>
    <source>
        <strain evidence="5 6">Ter331</strain>
    </source>
</reference>
<feature type="binding site" evidence="3">
    <location>
        <position position="136"/>
    </location>
    <ligand>
        <name>substrate</name>
    </ligand>
</feature>
<dbReference type="Gene3D" id="2.120.10.30">
    <property type="entry name" value="TolB, C-terminal domain"/>
    <property type="match status" value="1"/>
</dbReference>
<feature type="binding site" evidence="3">
    <location>
        <position position="156"/>
    </location>
    <ligand>
        <name>substrate</name>
    </ligand>
</feature>
<evidence type="ECO:0000313" key="6">
    <source>
        <dbReference type="Proteomes" id="UP000008392"/>
    </source>
</evidence>
<dbReference type="GO" id="GO:0019853">
    <property type="term" value="P:L-ascorbic acid biosynthetic process"/>
    <property type="evidence" value="ECO:0007669"/>
    <property type="project" value="TreeGrafter"/>
</dbReference>
<feature type="binding site" evidence="3">
    <location>
        <position position="186"/>
    </location>
    <ligand>
        <name>a divalent metal cation</name>
        <dbReference type="ChEBI" id="CHEBI:60240"/>
    </ligand>
</feature>